<organism evidence="1 2">
    <name type="scientific">Mollisia scopiformis</name>
    <name type="common">Conifer needle endophyte fungus</name>
    <name type="synonym">Phialocephala scopiformis</name>
    <dbReference type="NCBI Taxonomy" id="149040"/>
    <lineage>
        <taxon>Eukaryota</taxon>
        <taxon>Fungi</taxon>
        <taxon>Dikarya</taxon>
        <taxon>Ascomycota</taxon>
        <taxon>Pezizomycotina</taxon>
        <taxon>Leotiomycetes</taxon>
        <taxon>Helotiales</taxon>
        <taxon>Mollisiaceae</taxon>
        <taxon>Mollisia</taxon>
    </lineage>
</organism>
<keyword evidence="2" id="KW-1185">Reference proteome</keyword>
<dbReference type="InParanoid" id="A0A194X5F4"/>
<dbReference type="KEGG" id="psco:LY89DRAFT_670886"/>
<evidence type="ECO:0000313" key="1">
    <source>
        <dbReference type="EMBL" id="KUJ15413.1"/>
    </source>
</evidence>
<name>A0A194X5F4_MOLSC</name>
<accession>A0A194X5F4</accession>
<dbReference type="AlphaFoldDB" id="A0A194X5F4"/>
<dbReference type="GeneID" id="28822920"/>
<dbReference type="Proteomes" id="UP000070700">
    <property type="component" value="Unassembled WGS sequence"/>
</dbReference>
<gene>
    <name evidence="1" type="ORF">LY89DRAFT_670886</name>
</gene>
<reference evidence="1 2" key="1">
    <citation type="submission" date="2015-10" db="EMBL/GenBank/DDBJ databases">
        <title>Full genome of DAOMC 229536 Phialocephala scopiformis, a fungal endophyte of spruce producing the potent anti-insectan compound rugulosin.</title>
        <authorList>
            <consortium name="DOE Joint Genome Institute"/>
            <person name="Walker A.K."/>
            <person name="Frasz S.L."/>
            <person name="Seifert K.A."/>
            <person name="Miller J.D."/>
            <person name="Mondo S.J."/>
            <person name="Labutti K."/>
            <person name="Lipzen A."/>
            <person name="Dockter R."/>
            <person name="Kennedy M."/>
            <person name="Grigoriev I.V."/>
            <person name="Spatafora J.W."/>
        </authorList>
    </citation>
    <scope>NUCLEOTIDE SEQUENCE [LARGE SCALE GENOMIC DNA]</scope>
    <source>
        <strain evidence="1 2">CBS 120377</strain>
    </source>
</reference>
<protein>
    <submittedName>
        <fullName evidence="1">Uncharacterized protein</fullName>
    </submittedName>
</protein>
<sequence length="216" mass="24660">MDTHHITEMEILPKQDLEANQRHDISPPAYSLNDPWLGKDPWSGLIVQQRNRTGWPVGNITLDWPYALSRRRSTYWFRDAQGQWHPTNAGLEAIRNGERVKQFHADLHQGSTCDVLLEEFIGPVVRGDECRLHKGLRCFCEAYGCATKGGLKTIDFRGVILANLDQAASQELECSVHFTGSCWCYTFEEDGVLWVVDSKRSRIRKFGMVGPWVDIV</sequence>
<dbReference type="RefSeq" id="XP_018069768.1">
    <property type="nucleotide sequence ID" value="XM_018213194.1"/>
</dbReference>
<dbReference type="EMBL" id="KQ947418">
    <property type="protein sequence ID" value="KUJ15413.1"/>
    <property type="molecule type" value="Genomic_DNA"/>
</dbReference>
<evidence type="ECO:0000313" key="2">
    <source>
        <dbReference type="Proteomes" id="UP000070700"/>
    </source>
</evidence>
<proteinExistence type="predicted"/>